<keyword evidence="2" id="KW-1185">Reference proteome</keyword>
<dbReference type="InterPro" id="IPR052552">
    <property type="entry name" value="YeaO-like"/>
</dbReference>
<proteinExistence type="predicted"/>
<sequence length="120" mass="14108">MASIRLKRVYDNYAETDGYRVLVDRLWPRGIKKERAQVDYWPKVLTPSNELRKSLHDEEMDWESFKKAYRDELESAEGVQEAVTTISEQLQHGDVTLLFASKNTQQNHAQVLKGWLEKRV</sequence>
<protein>
    <submittedName>
        <fullName evidence="1">Uncharacterized protein YeaO (DUF488 family)</fullName>
    </submittedName>
</protein>
<dbReference type="Pfam" id="PF22752">
    <property type="entry name" value="DUF488-N3i"/>
    <property type="match status" value="1"/>
</dbReference>
<reference evidence="1 2" key="1">
    <citation type="submission" date="2023-07" db="EMBL/GenBank/DDBJ databases">
        <title>Genomic Encyclopedia of Type Strains, Phase IV (KMG-IV): sequencing the most valuable type-strain genomes for metagenomic binning, comparative biology and taxonomic classification.</title>
        <authorList>
            <person name="Goeker M."/>
        </authorList>
    </citation>
    <scope>NUCLEOTIDE SEQUENCE [LARGE SCALE GENOMIC DNA]</scope>
    <source>
        <strain evidence="1 2">DSM 16460</strain>
    </source>
</reference>
<evidence type="ECO:0000313" key="1">
    <source>
        <dbReference type="EMBL" id="MDQ0159765.1"/>
    </source>
</evidence>
<dbReference type="RefSeq" id="WP_306976491.1">
    <property type="nucleotide sequence ID" value="NZ_JAUSTQ010000006.1"/>
</dbReference>
<dbReference type="EMBL" id="JAUSTQ010000006">
    <property type="protein sequence ID" value="MDQ0159765.1"/>
    <property type="molecule type" value="Genomic_DNA"/>
</dbReference>
<dbReference type="Proteomes" id="UP001224359">
    <property type="component" value="Unassembled WGS sequence"/>
</dbReference>
<dbReference type="PANTHER" id="PTHR36849">
    <property type="entry name" value="CYTOPLASMIC PROTEIN-RELATED"/>
    <property type="match status" value="1"/>
</dbReference>
<organism evidence="1 2">
    <name type="scientific">Alkalibacillus salilacus</name>
    <dbReference type="NCBI Taxonomy" id="284582"/>
    <lineage>
        <taxon>Bacteria</taxon>
        <taxon>Bacillati</taxon>
        <taxon>Bacillota</taxon>
        <taxon>Bacilli</taxon>
        <taxon>Bacillales</taxon>
        <taxon>Bacillaceae</taxon>
        <taxon>Alkalibacillus</taxon>
    </lineage>
</organism>
<gene>
    <name evidence="1" type="ORF">J2S77_001751</name>
</gene>
<comment type="caution">
    <text evidence="1">The sequence shown here is derived from an EMBL/GenBank/DDBJ whole genome shotgun (WGS) entry which is preliminary data.</text>
</comment>
<accession>A0ABT9VG48</accession>
<dbReference type="PANTHER" id="PTHR36849:SF1">
    <property type="entry name" value="CYTOPLASMIC PROTEIN"/>
    <property type="match status" value="1"/>
</dbReference>
<name>A0ABT9VG48_9BACI</name>
<evidence type="ECO:0000313" key="2">
    <source>
        <dbReference type="Proteomes" id="UP001224359"/>
    </source>
</evidence>